<evidence type="ECO:0000259" key="6">
    <source>
        <dbReference type="Pfam" id="PF04932"/>
    </source>
</evidence>
<evidence type="ECO:0000256" key="5">
    <source>
        <dbReference type="SAM" id="Phobius"/>
    </source>
</evidence>
<evidence type="ECO:0000256" key="2">
    <source>
        <dbReference type="ARBA" id="ARBA00022692"/>
    </source>
</evidence>
<feature type="transmembrane region" description="Helical" evidence="5">
    <location>
        <begin position="334"/>
        <end position="354"/>
    </location>
</feature>
<feature type="transmembrane region" description="Helical" evidence="5">
    <location>
        <begin position="391"/>
        <end position="408"/>
    </location>
</feature>
<dbReference type="PANTHER" id="PTHR37422">
    <property type="entry name" value="TEICHURONIC ACID BIOSYNTHESIS PROTEIN TUAE"/>
    <property type="match status" value="1"/>
</dbReference>
<keyword evidence="3 5" id="KW-1133">Transmembrane helix</keyword>
<evidence type="ECO:0000256" key="4">
    <source>
        <dbReference type="ARBA" id="ARBA00023136"/>
    </source>
</evidence>
<dbReference type="GO" id="GO:0016020">
    <property type="term" value="C:membrane"/>
    <property type="evidence" value="ECO:0007669"/>
    <property type="project" value="UniProtKB-SubCell"/>
</dbReference>
<feature type="transmembrane region" description="Helical" evidence="5">
    <location>
        <begin position="230"/>
        <end position="249"/>
    </location>
</feature>
<evidence type="ECO:0000256" key="3">
    <source>
        <dbReference type="ARBA" id="ARBA00022989"/>
    </source>
</evidence>
<feature type="transmembrane region" description="Helical" evidence="5">
    <location>
        <begin position="181"/>
        <end position="199"/>
    </location>
</feature>
<feature type="transmembrane region" description="Helical" evidence="5">
    <location>
        <begin position="113"/>
        <end position="131"/>
    </location>
</feature>
<evidence type="ECO:0000256" key="1">
    <source>
        <dbReference type="ARBA" id="ARBA00004141"/>
    </source>
</evidence>
<feature type="transmembrane region" description="Helical" evidence="5">
    <location>
        <begin position="21"/>
        <end position="41"/>
    </location>
</feature>
<feature type="transmembrane region" description="Helical" evidence="5">
    <location>
        <begin position="89"/>
        <end position="106"/>
    </location>
</feature>
<evidence type="ECO:0000313" key="8">
    <source>
        <dbReference type="Proteomes" id="UP000027451"/>
    </source>
</evidence>
<feature type="transmembrane region" description="Helical" evidence="5">
    <location>
        <begin position="205"/>
        <end position="223"/>
    </location>
</feature>
<gene>
    <name evidence="7" type="ORF">BG60_29205</name>
</gene>
<dbReference type="EMBL" id="JFHD01000005">
    <property type="protein sequence ID" value="KDR31567.1"/>
    <property type="molecule type" value="Genomic_DNA"/>
</dbReference>
<keyword evidence="8" id="KW-1185">Reference proteome</keyword>
<evidence type="ECO:0000313" key="7">
    <source>
        <dbReference type="EMBL" id="KDR31567.1"/>
    </source>
</evidence>
<comment type="subcellular location">
    <subcellularLocation>
        <location evidence="1">Membrane</location>
        <topology evidence="1">Multi-pass membrane protein</topology>
    </subcellularLocation>
</comment>
<reference evidence="7 8" key="1">
    <citation type="submission" date="2014-03" db="EMBL/GenBank/DDBJ databases">
        <title>Draft Genome Sequences of Four Burkholderia Strains.</title>
        <authorList>
            <person name="Liu X.Y."/>
            <person name="Li C.X."/>
            <person name="Xu J.H."/>
        </authorList>
    </citation>
    <scope>NUCLEOTIDE SEQUENCE [LARGE SCALE GENOMIC DNA]</scope>
    <source>
        <strain evidence="7 8">OP-1</strain>
    </source>
</reference>
<keyword evidence="4 5" id="KW-0472">Membrane</keyword>
<proteinExistence type="predicted"/>
<feature type="domain" description="O-antigen ligase-related" evidence="6">
    <location>
        <begin position="193"/>
        <end position="342"/>
    </location>
</feature>
<comment type="caution">
    <text evidence="7">The sequence shown here is derived from an EMBL/GenBank/DDBJ whole genome shotgun (WGS) entry which is preliminary data.</text>
</comment>
<sequence>MEKILRYVIAGMVLLAPATTLIVRGGTGYCFFLLLAIALFAGFSKPFRLKGGLLVTAYPWYTAAMLCFMVYLPLQQAIEGYYLPREFDGLSRLALSLPIFLLLVNLPVRYLKALGWGCALGAIGAGLWAVDSNLHMTINDLNRLGNDYTNPIPYGNTALLLGFLSVMTMRWDDYPNVLVKRVGIAIKLLGLAGGVYASYLSGTRGGWLAIPLFLVLCSLNFGWIRRRRHWLAALLVAIVAMSALLASPLGRERVMATRSDLVMLSEGSGAYSSIGARLQLWRASIHLFEAHPLLGVGKGHLEASLKEMANKGEVPGFIVNQRAHSEFFSTISELGAVGVVCLALLYFGPLLYFVRYRKSPQRDVSTAAYCGIAVSGSVIIFGLSIDVFTVVMSTALIALFWAVLLAVITHDTRQPQGNPGRGPIG</sequence>
<keyword evidence="2 5" id="KW-0812">Transmembrane</keyword>
<dbReference type="PANTHER" id="PTHR37422:SF13">
    <property type="entry name" value="LIPOPOLYSACCHARIDE BIOSYNTHESIS PROTEIN PA4999-RELATED"/>
    <property type="match status" value="1"/>
</dbReference>
<accession>A0A656QN09</accession>
<dbReference type="RefSeq" id="WP_034471231.1">
    <property type="nucleotide sequence ID" value="NZ_CP084283.1"/>
</dbReference>
<dbReference type="AlphaFoldDB" id="A0A656QN09"/>
<dbReference type="Proteomes" id="UP000027451">
    <property type="component" value="Unassembled WGS sequence"/>
</dbReference>
<feature type="transmembrane region" description="Helical" evidence="5">
    <location>
        <begin position="53"/>
        <end position="74"/>
    </location>
</feature>
<feature type="transmembrane region" description="Helical" evidence="5">
    <location>
        <begin position="366"/>
        <end position="385"/>
    </location>
</feature>
<dbReference type="InterPro" id="IPR051533">
    <property type="entry name" value="WaaL-like"/>
</dbReference>
<dbReference type="InterPro" id="IPR007016">
    <property type="entry name" value="O-antigen_ligase-rel_domated"/>
</dbReference>
<name>A0A656QN09_9BURK</name>
<organism evidence="7 8">
    <name type="scientific">Caballeronia zhejiangensis</name>
    <dbReference type="NCBI Taxonomy" id="871203"/>
    <lineage>
        <taxon>Bacteria</taxon>
        <taxon>Pseudomonadati</taxon>
        <taxon>Pseudomonadota</taxon>
        <taxon>Betaproteobacteria</taxon>
        <taxon>Burkholderiales</taxon>
        <taxon>Burkholderiaceae</taxon>
        <taxon>Caballeronia</taxon>
    </lineage>
</organism>
<protein>
    <submittedName>
        <fullName evidence="7">O-antigen polymerase</fullName>
    </submittedName>
</protein>
<dbReference type="Pfam" id="PF04932">
    <property type="entry name" value="Wzy_C"/>
    <property type="match status" value="1"/>
</dbReference>